<evidence type="ECO:0000256" key="3">
    <source>
        <dbReference type="ARBA" id="ARBA00022764"/>
    </source>
</evidence>
<dbReference type="PANTHER" id="PTHR36307">
    <property type="entry name" value="FLAGELLA BASAL BODY P-RING FORMATION PROTEIN FLGA"/>
    <property type="match status" value="1"/>
</dbReference>
<dbReference type="CDD" id="cd11614">
    <property type="entry name" value="SAF_CpaB_FlgA_like"/>
    <property type="match status" value="1"/>
</dbReference>
<evidence type="ECO:0000256" key="4">
    <source>
        <dbReference type="SAM" id="SignalP"/>
    </source>
</evidence>
<evidence type="ECO:0000313" key="7">
    <source>
        <dbReference type="Proteomes" id="UP000004848"/>
    </source>
</evidence>
<dbReference type="PANTHER" id="PTHR36307:SF1">
    <property type="entry name" value="FLAGELLA BASAL BODY P-RING FORMATION PROTEIN FLGA"/>
    <property type="match status" value="1"/>
</dbReference>
<dbReference type="GO" id="GO:0044780">
    <property type="term" value="P:bacterial-type flagellum assembly"/>
    <property type="evidence" value="ECO:0007669"/>
    <property type="project" value="InterPro"/>
</dbReference>
<comment type="subcellular location">
    <subcellularLocation>
        <location evidence="1">Periplasm</location>
    </subcellularLocation>
</comment>
<feature type="signal peptide" evidence="4">
    <location>
        <begin position="1"/>
        <end position="24"/>
    </location>
</feature>
<dbReference type="EMBL" id="AAUW01000003">
    <property type="protein sequence ID" value="EAV45331.1"/>
    <property type="molecule type" value="Genomic_DNA"/>
</dbReference>
<dbReference type="InterPro" id="IPR039246">
    <property type="entry name" value="Flagellar_FlgA"/>
</dbReference>
<dbReference type="SMART" id="SM00858">
    <property type="entry name" value="SAF"/>
    <property type="match status" value="1"/>
</dbReference>
<reference evidence="6 7" key="1">
    <citation type="submission" date="2006-05" db="EMBL/GenBank/DDBJ databases">
        <authorList>
            <person name="King G."/>
            <person name="Ferriera S."/>
            <person name="Johnson J."/>
            <person name="Kravitz S."/>
            <person name="Beeson K."/>
            <person name="Sutton G."/>
            <person name="Rogers Y.-H."/>
            <person name="Friedman R."/>
            <person name="Frazier M."/>
            <person name="Venter J.C."/>
        </authorList>
    </citation>
    <scope>NUCLEOTIDE SEQUENCE [LARGE SCALE GENOMIC DNA]</scope>
    <source>
        <strain evidence="7">ATCC 25650 / DSM 13394 / JCM 20685 / NBRC 16684 / NCIMB 2208 / IAM 12614 / B1</strain>
    </source>
</reference>
<dbReference type="InterPro" id="IPR017585">
    <property type="entry name" value="SAF_FlgA"/>
</dbReference>
<dbReference type="GO" id="GO:0042597">
    <property type="term" value="C:periplasmic space"/>
    <property type="evidence" value="ECO:0007669"/>
    <property type="project" value="UniProtKB-SubCell"/>
</dbReference>
<comment type="caution">
    <text evidence="6">The sequence shown here is derived from an EMBL/GenBank/DDBJ whole genome shotgun (WGS) entry which is preliminary data.</text>
</comment>
<feature type="chain" id="PRO_5002628102" evidence="4">
    <location>
        <begin position="25"/>
        <end position="331"/>
    </location>
</feature>
<organism evidence="6 7">
    <name type="scientific">Roseibium aggregatum (strain ATCC 25650 / DSM 13394 / JCM 20685 / NBRC 16684 / NCIMB 2208 / IAM 12614 / B1)</name>
    <name type="common">Stappia aggregata</name>
    <dbReference type="NCBI Taxonomy" id="384765"/>
    <lineage>
        <taxon>Bacteria</taxon>
        <taxon>Pseudomonadati</taxon>
        <taxon>Pseudomonadota</taxon>
        <taxon>Alphaproteobacteria</taxon>
        <taxon>Hyphomicrobiales</taxon>
        <taxon>Stappiaceae</taxon>
        <taxon>Roseibium</taxon>
    </lineage>
</organism>
<evidence type="ECO:0000256" key="1">
    <source>
        <dbReference type="ARBA" id="ARBA00004418"/>
    </source>
</evidence>
<dbReference type="Pfam" id="PF13144">
    <property type="entry name" value="ChapFlgA"/>
    <property type="match status" value="1"/>
</dbReference>
<evidence type="ECO:0000256" key="2">
    <source>
        <dbReference type="ARBA" id="ARBA00022729"/>
    </source>
</evidence>
<dbReference type="Proteomes" id="UP000004848">
    <property type="component" value="Unassembled WGS sequence"/>
</dbReference>
<evidence type="ECO:0000259" key="5">
    <source>
        <dbReference type="SMART" id="SM00858"/>
    </source>
</evidence>
<proteinExistence type="predicted"/>
<dbReference type="AlphaFoldDB" id="A0NPG8"/>
<name>A0NPG8_ROSAI</name>
<keyword evidence="2 4" id="KW-0732">Signal</keyword>
<dbReference type="eggNOG" id="COG1261">
    <property type="taxonomic scope" value="Bacteria"/>
</dbReference>
<keyword evidence="3" id="KW-0574">Periplasm</keyword>
<dbReference type="Gene3D" id="3.90.1210.10">
    <property type="entry name" value="Antifreeze-like/N-acetylneuraminic acid synthase C-terminal domain"/>
    <property type="match status" value="1"/>
</dbReference>
<evidence type="ECO:0000313" key="6">
    <source>
        <dbReference type="EMBL" id="EAV45331.1"/>
    </source>
</evidence>
<dbReference type="InterPro" id="IPR013974">
    <property type="entry name" value="SAF"/>
</dbReference>
<accession>A0NPG8</accession>
<dbReference type="Gene3D" id="2.30.30.760">
    <property type="match status" value="1"/>
</dbReference>
<gene>
    <name evidence="6" type="ORF">SIAM614_18439</name>
</gene>
<feature type="domain" description="SAF" evidence="5">
    <location>
        <begin position="193"/>
        <end position="255"/>
    </location>
</feature>
<dbReference type="NCBIfam" id="TIGR03170">
    <property type="entry name" value="flgA_cterm"/>
    <property type="match status" value="1"/>
</dbReference>
<protein>
    <submittedName>
        <fullName evidence="6">Flageller protein FlgA</fullName>
    </submittedName>
</protein>
<sequence>MMRHLLKAASGLLLAGFLALPAQASETAGEKPVLRSQVMTLSDIVTVGDFYSNAGMLASKPLFRSPDMGTSGNVPADVVAERARAAGLETAGTDGLRTVVVYRGATRLNHDQLAGLARKALAERNAGIDTERLDIRLMQAPDEVLADPKVHDPIRIDRVEWNQSNGRFTIQATVAVEVGTEPLILTGVATEMVDVLVLVQPVRRGDIVREEDLNIIREARTKVPAGALTEVEDIVGKQARTTLRANAPLSRNDVQRPILIERGEKITVTYVMPGMKLTSRAQAMDSGAKGDVIDVMNLQSRRIVPATITSRGQVRVHAANPIVASLNSEKN</sequence>